<dbReference type="GeneID" id="101856411"/>
<feature type="transmembrane region" description="Helical" evidence="7">
    <location>
        <begin position="599"/>
        <end position="621"/>
    </location>
</feature>
<dbReference type="PANTHER" id="PTHR11616">
    <property type="entry name" value="SODIUM/CHLORIDE DEPENDENT TRANSPORTER"/>
    <property type="match status" value="1"/>
</dbReference>
<dbReference type="PROSITE" id="PS50267">
    <property type="entry name" value="NA_NEUROTRAN_SYMP_3"/>
    <property type="match status" value="1"/>
</dbReference>
<evidence type="ECO:0000256" key="4">
    <source>
        <dbReference type="ARBA" id="ARBA00022989"/>
    </source>
</evidence>
<feature type="transmembrane region" description="Helical" evidence="7">
    <location>
        <begin position="489"/>
        <end position="508"/>
    </location>
</feature>
<evidence type="ECO:0000256" key="2">
    <source>
        <dbReference type="ARBA" id="ARBA00022448"/>
    </source>
</evidence>
<name>A0ABM1VQL5_APLCA</name>
<dbReference type="PANTHER" id="PTHR11616:SF241">
    <property type="entry name" value="SODIUM- AND CHLORIDE-DEPENDENT GLYCINE TRANSPORTER 2"/>
    <property type="match status" value="1"/>
</dbReference>
<dbReference type="Pfam" id="PF00209">
    <property type="entry name" value="SNF"/>
    <property type="match status" value="1"/>
</dbReference>
<keyword evidence="3 6" id="KW-0812">Transmembrane</keyword>
<proteinExistence type="inferred from homology"/>
<keyword evidence="2 6" id="KW-0813">Transport</keyword>
<feature type="transmembrane region" description="Helical" evidence="7">
    <location>
        <begin position="520"/>
        <end position="544"/>
    </location>
</feature>
<evidence type="ECO:0000256" key="1">
    <source>
        <dbReference type="ARBA" id="ARBA00004141"/>
    </source>
</evidence>
<feature type="transmembrane region" description="Helical" evidence="7">
    <location>
        <begin position="278"/>
        <end position="298"/>
    </location>
</feature>
<protein>
    <recommendedName>
        <fullName evidence="6">Transporter</fullName>
    </recommendedName>
</protein>
<keyword evidence="4 7" id="KW-1133">Transmembrane helix</keyword>
<feature type="transmembrane region" description="Helical" evidence="7">
    <location>
        <begin position="565"/>
        <end position="587"/>
    </location>
</feature>
<dbReference type="SUPFAM" id="SSF161070">
    <property type="entry name" value="SNF-like"/>
    <property type="match status" value="1"/>
</dbReference>
<accession>A0ABM1VQL5</accession>
<feature type="transmembrane region" description="Helical" evidence="7">
    <location>
        <begin position="389"/>
        <end position="410"/>
    </location>
</feature>
<evidence type="ECO:0000313" key="10">
    <source>
        <dbReference type="RefSeq" id="XP_035824708.1"/>
    </source>
</evidence>
<dbReference type="RefSeq" id="XP_035824708.1">
    <property type="nucleotide sequence ID" value="XM_035968815.1"/>
</dbReference>
<feature type="transmembrane region" description="Helical" evidence="7">
    <location>
        <begin position="448"/>
        <end position="469"/>
    </location>
</feature>
<feature type="transmembrane region" description="Helical" evidence="7">
    <location>
        <begin position="307"/>
        <end position="327"/>
    </location>
</feature>
<organism evidence="8 9">
    <name type="scientific">Aplysia californica</name>
    <name type="common">California sea hare</name>
    <dbReference type="NCBI Taxonomy" id="6500"/>
    <lineage>
        <taxon>Eukaryota</taxon>
        <taxon>Metazoa</taxon>
        <taxon>Spiralia</taxon>
        <taxon>Lophotrochozoa</taxon>
        <taxon>Mollusca</taxon>
        <taxon>Gastropoda</taxon>
        <taxon>Heterobranchia</taxon>
        <taxon>Euthyneura</taxon>
        <taxon>Tectipleura</taxon>
        <taxon>Aplysiida</taxon>
        <taxon>Aplysioidea</taxon>
        <taxon>Aplysiidae</taxon>
        <taxon>Aplysia</taxon>
    </lineage>
</organism>
<keyword evidence="6" id="KW-0769">Symport</keyword>
<evidence type="ECO:0000256" key="6">
    <source>
        <dbReference type="RuleBase" id="RU003732"/>
    </source>
</evidence>
<reference evidence="9 10" key="1">
    <citation type="submission" date="2025-05" db="UniProtKB">
        <authorList>
            <consortium name="RefSeq"/>
        </authorList>
    </citation>
    <scope>IDENTIFICATION</scope>
</reference>
<keyword evidence="8" id="KW-1185">Reference proteome</keyword>
<dbReference type="InterPro" id="IPR037272">
    <property type="entry name" value="SNS_sf"/>
</dbReference>
<evidence type="ECO:0000256" key="3">
    <source>
        <dbReference type="ARBA" id="ARBA00022692"/>
    </source>
</evidence>
<dbReference type="Proteomes" id="UP000694888">
    <property type="component" value="Unplaced"/>
</dbReference>
<dbReference type="InterPro" id="IPR000175">
    <property type="entry name" value="Na/ntran_symport"/>
</dbReference>
<dbReference type="PRINTS" id="PR00176">
    <property type="entry name" value="NANEUSMPORT"/>
</dbReference>
<evidence type="ECO:0000256" key="7">
    <source>
        <dbReference type="SAM" id="Phobius"/>
    </source>
</evidence>
<feature type="transmembrane region" description="Helical" evidence="7">
    <location>
        <begin position="356"/>
        <end position="377"/>
    </location>
</feature>
<comment type="subcellular location">
    <subcellularLocation>
        <location evidence="1">Membrane</location>
        <topology evidence="1">Multi-pass membrane protein</topology>
    </subcellularLocation>
</comment>
<evidence type="ECO:0000313" key="8">
    <source>
        <dbReference type="Proteomes" id="UP000694888"/>
    </source>
</evidence>
<sequence length="674" mass="74990">MEAFTRNTDDTAESEKNKEKYFPLKTTEDISSHVDSTMKLEGKDMNGVEFVNVDETSHLDLDDDEEENVRHSWARKTEYILSMIGYCVGIGNVWRFPYICIRNGGGAFLIPFIICLLLCGLPLYFMEVALGQFLAKSSLHVFEICPLLKGVGVAVNLMSLICACEQSMIIGWMLIFLPHCFRDPLPWTLCGQWWNSDKCVPTIGQTQAGAVGNGTMIGMDGLVRAGHNITFTADDNNFTEMVINSSVANRTTTKSASEEFWLNNVLELSPGFEHLNGLPWHTSLALAVSILVTTLGIIKGVKSVGKVVYVTATLPYILITILIIKGATLDGAGDGVLFYLKPDFSKLLETKTWIEASIQVFYSLGPCWGGLITMASYNKFNNNCLRDSVVLTLVCEGSSFFAGFAIFTVLGHMSHVLGVPIQQFSQSGAGLAFVVYPEAISYLPVPQLWAVLFFGMLLTVGLDSQFVNFETALTTIADMWPKFGGRREAIGKCLFMTLIFLICLPLATRGGMYIFQLIDWYLSAVTTVCVGVLECVMVSWVYGAHRFLKDVELMIGKKPPYIFVVLWRFVTPAMLSVVFVFTLKSYTPPTVDQYVYGEVLQACGWVLSVSTFVPIPAWAIYKLYTTQGNIFERLRTTCTASSQWRPAEPSLREQYLLSTKHESPCAVRLPCYRS</sequence>
<evidence type="ECO:0000256" key="5">
    <source>
        <dbReference type="ARBA" id="ARBA00023136"/>
    </source>
</evidence>
<keyword evidence="5 7" id="KW-0472">Membrane</keyword>
<dbReference type="PROSITE" id="PS00610">
    <property type="entry name" value="NA_NEUROTRAN_SYMP_1"/>
    <property type="match status" value="1"/>
</dbReference>
<comment type="similarity">
    <text evidence="6">Belongs to the sodium:neurotransmitter symporter (SNF) (TC 2.A.22) family.</text>
</comment>
<gene>
    <name evidence="9 10" type="primary">LOC101856411</name>
</gene>
<dbReference type="RefSeq" id="XP_035824707.1">
    <property type="nucleotide sequence ID" value="XM_035968814.1"/>
</dbReference>
<feature type="transmembrane region" description="Helical" evidence="7">
    <location>
        <begin position="108"/>
        <end position="130"/>
    </location>
</feature>
<evidence type="ECO:0000313" key="9">
    <source>
        <dbReference type="RefSeq" id="XP_035824707.1"/>
    </source>
</evidence>